<reference evidence="2" key="1">
    <citation type="submission" date="2014-09" db="EMBL/GenBank/DDBJ databases">
        <title>Vibrio variabilis JCM 19239. (C206) whole genome shotgun sequence.</title>
        <authorList>
            <person name="Sawabe T."/>
            <person name="Meirelles P."/>
            <person name="Nakanishi M."/>
            <person name="Sayaka M."/>
            <person name="Hattori M."/>
            <person name="Ohkuma M."/>
        </authorList>
    </citation>
    <scope>NUCLEOTIDE SEQUENCE [LARGE SCALE GENOMIC DNA]</scope>
    <source>
        <strain evidence="2">JCM 19239</strain>
    </source>
</reference>
<accession>A0ABQ0J926</accession>
<protein>
    <recommendedName>
        <fullName evidence="3">DNA-directed DNA polymerase</fullName>
    </recommendedName>
</protein>
<name>A0ABQ0J926_9VIBR</name>
<dbReference type="Proteomes" id="UP000029223">
    <property type="component" value="Unassembled WGS sequence"/>
</dbReference>
<sequence length="47" mass="5021">MPKEVLSILSEPAPDMDTDSSFLQYLVVDFETTGIDAKGNSILSMGG</sequence>
<dbReference type="EMBL" id="BBMS01000008">
    <property type="protein sequence ID" value="GAL25246.1"/>
    <property type="molecule type" value="Genomic_DNA"/>
</dbReference>
<reference evidence="2" key="2">
    <citation type="submission" date="2014-09" db="EMBL/GenBank/DDBJ databases">
        <authorList>
            <consortium name="NBRP consortium"/>
            <person name="Sawabe T."/>
            <person name="Meirelles P."/>
            <person name="Nakanishi M."/>
            <person name="Sayaka M."/>
            <person name="Hattori M."/>
            <person name="Ohkuma M."/>
        </authorList>
    </citation>
    <scope>NUCLEOTIDE SEQUENCE [LARGE SCALE GENOMIC DNA]</scope>
    <source>
        <strain evidence="2">JCM 19239</strain>
    </source>
</reference>
<proteinExistence type="predicted"/>
<comment type="caution">
    <text evidence="1">The sequence shown here is derived from an EMBL/GenBank/DDBJ whole genome shotgun (WGS) entry which is preliminary data.</text>
</comment>
<dbReference type="SUPFAM" id="SSF53098">
    <property type="entry name" value="Ribonuclease H-like"/>
    <property type="match status" value="1"/>
</dbReference>
<keyword evidence="2" id="KW-1185">Reference proteome</keyword>
<gene>
    <name evidence="1" type="ORF">JCM19239_5136</name>
</gene>
<organism evidence="1 2">
    <name type="scientific">Vibrio variabilis</name>
    <dbReference type="NCBI Taxonomy" id="990271"/>
    <lineage>
        <taxon>Bacteria</taxon>
        <taxon>Pseudomonadati</taxon>
        <taxon>Pseudomonadota</taxon>
        <taxon>Gammaproteobacteria</taxon>
        <taxon>Vibrionales</taxon>
        <taxon>Vibrionaceae</taxon>
        <taxon>Vibrio</taxon>
    </lineage>
</organism>
<evidence type="ECO:0008006" key="3">
    <source>
        <dbReference type="Google" id="ProtNLM"/>
    </source>
</evidence>
<dbReference type="InterPro" id="IPR012337">
    <property type="entry name" value="RNaseH-like_sf"/>
</dbReference>
<evidence type="ECO:0000313" key="1">
    <source>
        <dbReference type="EMBL" id="GAL25246.1"/>
    </source>
</evidence>
<evidence type="ECO:0000313" key="2">
    <source>
        <dbReference type="Proteomes" id="UP000029223"/>
    </source>
</evidence>